<comment type="caution">
    <text evidence="2">The sequence shown here is derived from an EMBL/GenBank/DDBJ whole genome shotgun (WGS) entry which is preliminary data.</text>
</comment>
<feature type="domain" description="SCO6045-like C-terminal" evidence="1">
    <location>
        <begin position="9"/>
        <end position="95"/>
    </location>
</feature>
<dbReference type="RefSeq" id="WP_324269011.1">
    <property type="nucleotide sequence ID" value="NZ_JAWLNX010000030.1"/>
</dbReference>
<name>A0ABU6AJ47_9PSEU</name>
<dbReference type="EMBL" id="JAWLNX010000030">
    <property type="protein sequence ID" value="MEB3371587.1"/>
    <property type="molecule type" value="Genomic_DNA"/>
</dbReference>
<evidence type="ECO:0000259" key="1">
    <source>
        <dbReference type="Pfam" id="PF26136"/>
    </source>
</evidence>
<dbReference type="Pfam" id="PF26136">
    <property type="entry name" value="SCO6045_C"/>
    <property type="match status" value="1"/>
</dbReference>
<keyword evidence="3" id="KW-1185">Reference proteome</keyword>
<dbReference type="InterPro" id="IPR058711">
    <property type="entry name" value="SCO6045-like_C"/>
</dbReference>
<evidence type="ECO:0000313" key="3">
    <source>
        <dbReference type="Proteomes" id="UP001327093"/>
    </source>
</evidence>
<protein>
    <recommendedName>
        <fullName evidence="1">SCO6045-like C-terminal domain-containing protein</fullName>
    </recommendedName>
</protein>
<sequence length="105" mass="12468">MTDAREHLAAQQEQLLAALLGQAQDPPGFDHDQLRVQQRALLNKRRRVVEKLRPDLADDLGDDFRPLFDTYATDHPRHPDQRARDDAAAFARWLKRHHRRSWWKR</sequence>
<organism evidence="2 3">
    <name type="scientific">Saccharopolyspora mangrovi</name>
    <dbReference type="NCBI Taxonomy" id="3082379"/>
    <lineage>
        <taxon>Bacteria</taxon>
        <taxon>Bacillati</taxon>
        <taxon>Actinomycetota</taxon>
        <taxon>Actinomycetes</taxon>
        <taxon>Pseudonocardiales</taxon>
        <taxon>Pseudonocardiaceae</taxon>
        <taxon>Saccharopolyspora</taxon>
    </lineage>
</organism>
<reference evidence="2 3" key="1">
    <citation type="submission" date="2023-10" db="EMBL/GenBank/DDBJ databases">
        <title>Saccharopolyspora sp. nov., isolated from mangrove soil.</title>
        <authorList>
            <person name="Lu Y."/>
            <person name="Liu W."/>
        </authorList>
    </citation>
    <scope>NUCLEOTIDE SEQUENCE [LARGE SCALE GENOMIC DNA]</scope>
    <source>
        <strain evidence="2 3">S2-29</strain>
    </source>
</reference>
<gene>
    <name evidence="2" type="ORF">R4I43_29715</name>
</gene>
<dbReference type="Proteomes" id="UP001327093">
    <property type="component" value="Unassembled WGS sequence"/>
</dbReference>
<proteinExistence type="predicted"/>
<evidence type="ECO:0000313" key="2">
    <source>
        <dbReference type="EMBL" id="MEB3371587.1"/>
    </source>
</evidence>
<accession>A0ABU6AJ47</accession>